<organism evidence="1 2">
    <name type="scientific">Corchorus olitorius</name>
    <dbReference type="NCBI Taxonomy" id="93759"/>
    <lineage>
        <taxon>Eukaryota</taxon>
        <taxon>Viridiplantae</taxon>
        <taxon>Streptophyta</taxon>
        <taxon>Embryophyta</taxon>
        <taxon>Tracheophyta</taxon>
        <taxon>Spermatophyta</taxon>
        <taxon>Magnoliopsida</taxon>
        <taxon>eudicotyledons</taxon>
        <taxon>Gunneridae</taxon>
        <taxon>Pentapetalae</taxon>
        <taxon>rosids</taxon>
        <taxon>malvids</taxon>
        <taxon>Malvales</taxon>
        <taxon>Malvaceae</taxon>
        <taxon>Grewioideae</taxon>
        <taxon>Apeibeae</taxon>
        <taxon>Corchorus</taxon>
    </lineage>
</organism>
<keyword evidence="2" id="KW-1185">Reference proteome</keyword>
<dbReference type="AlphaFoldDB" id="A0A1R3KHI1"/>
<gene>
    <name evidence="1" type="ORF">COLO4_08092</name>
</gene>
<dbReference type="Proteomes" id="UP000187203">
    <property type="component" value="Unassembled WGS sequence"/>
</dbReference>
<reference evidence="2" key="1">
    <citation type="submission" date="2013-09" db="EMBL/GenBank/DDBJ databases">
        <title>Corchorus olitorius genome sequencing.</title>
        <authorList>
            <person name="Alam M."/>
            <person name="Haque M.S."/>
            <person name="Islam M.S."/>
            <person name="Emdad E.M."/>
            <person name="Islam M.M."/>
            <person name="Ahmed B."/>
            <person name="Halim A."/>
            <person name="Hossen Q.M.M."/>
            <person name="Hossain M.Z."/>
            <person name="Ahmed R."/>
            <person name="Khan M.M."/>
            <person name="Islam R."/>
            <person name="Rashid M.M."/>
            <person name="Khan S.A."/>
            <person name="Rahman M.S."/>
            <person name="Alam M."/>
            <person name="Yahiya A.S."/>
            <person name="Khan M.S."/>
            <person name="Azam M.S."/>
            <person name="Haque T."/>
            <person name="Lashkar M.Z.H."/>
            <person name="Akhand A.I."/>
            <person name="Morshed G."/>
            <person name="Roy S."/>
            <person name="Uddin K.S."/>
            <person name="Rabeya T."/>
            <person name="Hossain A.S."/>
            <person name="Chowdhury A."/>
            <person name="Snigdha A.R."/>
            <person name="Mortoza M.S."/>
            <person name="Matin S.A."/>
            <person name="Hoque S.M.E."/>
            <person name="Islam M.K."/>
            <person name="Roy D.K."/>
            <person name="Haider R."/>
            <person name="Moosa M.M."/>
            <person name="Elias S.M."/>
            <person name="Hasan A.M."/>
            <person name="Jahan S."/>
            <person name="Shafiuddin M."/>
            <person name="Mahmood N."/>
            <person name="Shommy N.S."/>
        </authorList>
    </citation>
    <scope>NUCLEOTIDE SEQUENCE [LARGE SCALE GENOMIC DNA]</scope>
    <source>
        <strain evidence="2">cv. O-4</strain>
    </source>
</reference>
<dbReference type="EMBL" id="AWUE01013590">
    <property type="protein sequence ID" value="OMP06494.1"/>
    <property type="molecule type" value="Genomic_DNA"/>
</dbReference>
<evidence type="ECO:0000313" key="2">
    <source>
        <dbReference type="Proteomes" id="UP000187203"/>
    </source>
</evidence>
<comment type="caution">
    <text evidence="1">The sequence shown here is derived from an EMBL/GenBank/DDBJ whole genome shotgun (WGS) entry which is preliminary data.</text>
</comment>
<name>A0A1R3KHI1_9ROSI</name>
<evidence type="ECO:0000313" key="1">
    <source>
        <dbReference type="EMBL" id="OMP06494.1"/>
    </source>
</evidence>
<sequence length="177" mass="20708">MNRIYEAARIWASNPRLHSDEEEFWHHFPELFKILAADRQGAEKKCDELQAERSDSIRLKKLFLDTNSRIRELACPFGKEIRLQSRLTETKNEGAVKMAEIAVMEAEIANLAKKRREIAKGQLAILKDQVKNSIPFLPDLKKIDDERESLKLQLTRKHLEFNSWKIKIAISGLIWWL</sequence>
<proteinExistence type="predicted"/>
<protein>
    <submittedName>
        <fullName evidence="1">EF hand family protein</fullName>
    </submittedName>
</protein>
<accession>A0A1R3KHI1</accession>